<gene>
    <name evidence="2" type="ORF">LITE_LOCUS9124</name>
</gene>
<evidence type="ECO:0000313" key="3">
    <source>
        <dbReference type="Proteomes" id="UP001154282"/>
    </source>
</evidence>
<reference evidence="2" key="1">
    <citation type="submission" date="2022-08" db="EMBL/GenBank/DDBJ databases">
        <authorList>
            <person name="Gutierrez-Valencia J."/>
        </authorList>
    </citation>
    <scope>NUCLEOTIDE SEQUENCE</scope>
</reference>
<name>A0AAV0IHF4_9ROSI</name>
<dbReference type="AlphaFoldDB" id="A0AAV0IHF4"/>
<organism evidence="2 3">
    <name type="scientific">Linum tenue</name>
    <dbReference type="NCBI Taxonomy" id="586396"/>
    <lineage>
        <taxon>Eukaryota</taxon>
        <taxon>Viridiplantae</taxon>
        <taxon>Streptophyta</taxon>
        <taxon>Embryophyta</taxon>
        <taxon>Tracheophyta</taxon>
        <taxon>Spermatophyta</taxon>
        <taxon>Magnoliopsida</taxon>
        <taxon>eudicotyledons</taxon>
        <taxon>Gunneridae</taxon>
        <taxon>Pentapetalae</taxon>
        <taxon>rosids</taxon>
        <taxon>fabids</taxon>
        <taxon>Malpighiales</taxon>
        <taxon>Linaceae</taxon>
        <taxon>Linum</taxon>
    </lineage>
</organism>
<dbReference type="Proteomes" id="UP001154282">
    <property type="component" value="Unassembled WGS sequence"/>
</dbReference>
<feature type="region of interest" description="Disordered" evidence="1">
    <location>
        <begin position="160"/>
        <end position="183"/>
    </location>
</feature>
<comment type="caution">
    <text evidence="2">The sequence shown here is derived from an EMBL/GenBank/DDBJ whole genome shotgun (WGS) entry which is preliminary data.</text>
</comment>
<dbReference type="PANTHER" id="PTHR34666:SF7">
    <property type="match status" value="1"/>
</dbReference>
<accession>A0AAV0IHF4</accession>
<sequence length="183" mass="20017">MATTTTTTTDDFSFPTTADAAGFDSPPLWRLSPAASPIHRRSFSHAAEYTKARHENFNHDGQDGGQTNMDMLWEDFNEELSTAAASRSKPRVYPVRGHRGLLLSPPRQISGGSVDVGCGEGRLRLSPKRRSISSSGGSGKPGFVVLIKVLKRLFLLHHHHHHSGGGSRRASPPVKVKINRSTW</sequence>
<dbReference type="EMBL" id="CAMGYJ010000003">
    <property type="protein sequence ID" value="CAI0396448.1"/>
    <property type="molecule type" value="Genomic_DNA"/>
</dbReference>
<evidence type="ECO:0000313" key="2">
    <source>
        <dbReference type="EMBL" id="CAI0396448.1"/>
    </source>
</evidence>
<keyword evidence="3" id="KW-1185">Reference proteome</keyword>
<protein>
    <submittedName>
        <fullName evidence="2">Uncharacterized protein</fullName>
    </submittedName>
</protein>
<evidence type="ECO:0000256" key="1">
    <source>
        <dbReference type="SAM" id="MobiDB-lite"/>
    </source>
</evidence>
<dbReference type="PANTHER" id="PTHR34666">
    <property type="entry name" value="EXPRESSED PROTEIN"/>
    <property type="match status" value="1"/>
</dbReference>
<proteinExistence type="predicted"/>